<name>A0ABV0PD03_9TELE</name>
<organism evidence="1 2">
    <name type="scientific">Goodea atripinnis</name>
    <dbReference type="NCBI Taxonomy" id="208336"/>
    <lineage>
        <taxon>Eukaryota</taxon>
        <taxon>Metazoa</taxon>
        <taxon>Chordata</taxon>
        <taxon>Craniata</taxon>
        <taxon>Vertebrata</taxon>
        <taxon>Euteleostomi</taxon>
        <taxon>Actinopterygii</taxon>
        <taxon>Neopterygii</taxon>
        <taxon>Teleostei</taxon>
        <taxon>Neoteleostei</taxon>
        <taxon>Acanthomorphata</taxon>
        <taxon>Ovalentaria</taxon>
        <taxon>Atherinomorphae</taxon>
        <taxon>Cyprinodontiformes</taxon>
        <taxon>Goodeidae</taxon>
        <taxon>Goodea</taxon>
    </lineage>
</organism>
<dbReference type="Proteomes" id="UP001476798">
    <property type="component" value="Unassembled WGS sequence"/>
</dbReference>
<protein>
    <submittedName>
        <fullName evidence="1">Uncharacterized protein</fullName>
    </submittedName>
</protein>
<accession>A0ABV0PD03</accession>
<keyword evidence="2" id="KW-1185">Reference proteome</keyword>
<gene>
    <name evidence="1" type="ORF">GOODEAATRI_010473</name>
</gene>
<reference evidence="1 2" key="1">
    <citation type="submission" date="2021-06" db="EMBL/GenBank/DDBJ databases">
        <authorList>
            <person name="Palmer J.M."/>
        </authorList>
    </citation>
    <scope>NUCLEOTIDE SEQUENCE [LARGE SCALE GENOMIC DNA]</scope>
    <source>
        <strain evidence="1 2">GA_2019</strain>
        <tissue evidence="1">Muscle</tissue>
    </source>
</reference>
<sequence>MIHFPGVSQDSGNSILDELPMPCKALVRSHYNNLLFLLSVFPFQESPQRVIYLHQNKSAASSSLTPTTFMPSFTTSIYLLLSLPLGLLSGSSSLNILLSRDSLSLFCTCLNHLSQVSLALSPTDLR</sequence>
<evidence type="ECO:0000313" key="2">
    <source>
        <dbReference type="Proteomes" id="UP001476798"/>
    </source>
</evidence>
<comment type="caution">
    <text evidence="1">The sequence shown here is derived from an EMBL/GenBank/DDBJ whole genome shotgun (WGS) entry which is preliminary data.</text>
</comment>
<evidence type="ECO:0000313" key="1">
    <source>
        <dbReference type="EMBL" id="MEQ2181330.1"/>
    </source>
</evidence>
<dbReference type="EMBL" id="JAHRIO010070581">
    <property type="protein sequence ID" value="MEQ2181330.1"/>
    <property type="molecule type" value="Genomic_DNA"/>
</dbReference>
<proteinExistence type="predicted"/>